<organism evidence="2 3">
    <name type="scientific">Coptis chinensis</name>
    <dbReference type="NCBI Taxonomy" id="261450"/>
    <lineage>
        <taxon>Eukaryota</taxon>
        <taxon>Viridiplantae</taxon>
        <taxon>Streptophyta</taxon>
        <taxon>Embryophyta</taxon>
        <taxon>Tracheophyta</taxon>
        <taxon>Spermatophyta</taxon>
        <taxon>Magnoliopsida</taxon>
        <taxon>Ranunculales</taxon>
        <taxon>Ranunculaceae</taxon>
        <taxon>Coptidoideae</taxon>
        <taxon>Coptis</taxon>
    </lineage>
</organism>
<dbReference type="EMBL" id="JADFTS010000008">
    <property type="protein sequence ID" value="KAF9591346.1"/>
    <property type="molecule type" value="Genomic_DNA"/>
</dbReference>
<feature type="non-terminal residue" evidence="2">
    <location>
        <position position="125"/>
    </location>
</feature>
<dbReference type="PANTHER" id="PTHR47165:SF4">
    <property type="entry name" value="OS03G0429900 PROTEIN"/>
    <property type="match status" value="1"/>
</dbReference>
<dbReference type="Pfam" id="PF02721">
    <property type="entry name" value="DUF223"/>
    <property type="match status" value="1"/>
</dbReference>
<reference evidence="2 3" key="1">
    <citation type="submission" date="2020-10" db="EMBL/GenBank/DDBJ databases">
        <title>The Coptis chinensis genome and diversification of protoberbering-type alkaloids.</title>
        <authorList>
            <person name="Wang B."/>
            <person name="Shu S."/>
            <person name="Song C."/>
            <person name="Liu Y."/>
        </authorList>
    </citation>
    <scope>NUCLEOTIDE SEQUENCE [LARGE SCALE GENOMIC DNA]</scope>
    <source>
        <strain evidence="2">HL-2020</strain>
        <tissue evidence="2">Leaf</tissue>
    </source>
</reference>
<keyword evidence="3" id="KW-1185">Reference proteome</keyword>
<evidence type="ECO:0000313" key="2">
    <source>
        <dbReference type="EMBL" id="KAF9591346.1"/>
    </source>
</evidence>
<dbReference type="InterPro" id="IPR003871">
    <property type="entry name" value="RFA1B/D_OB_1st"/>
</dbReference>
<dbReference type="SUPFAM" id="SSF50249">
    <property type="entry name" value="Nucleic acid-binding proteins"/>
    <property type="match status" value="1"/>
</dbReference>
<gene>
    <name evidence="2" type="ORF">IFM89_003969</name>
</gene>
<dbReference type="Gene3D" id="2.40.50.140">
    <property type="entry name" value="Nucleic acid-binding proteins"/>
    <property type="match status" value="1"/>
</dbReference>
<evidence type="ECO:0000259" key="1">
    <source>
        <dbReference type="Pfam" id="PF02721"/>
    </source>
</evidence>
<protein>
    <recommendedName>
        <fullName evidence="1">Replication protein A 70 kDa DNA-binding subunit B/D first OB fold domain-containing protein</fullName>
    </recommendedName>
</protein>
<dbReference type="CDD" id="cd04480">
    <property type="entry name" value="RPA1_DBD_A_like"/>
    <property type="match status" value="1"/>
</dbReference>
<feature type="domain" description="Replication protein A 70 kDa DNA-binding subunit B/D first OB fold" evidence="1">
    <location>
        <begin position="2"/>
        <end position="92"/>
    </location>
</feature>
<dbReference type="PANTHER" id="PTHR47165">
    <property type="entry name" value="OS03G0429900 PROTEIN"/>
    <property type="match status" value="1"/>
</dbReference>
<accession>A0A835H186</accession>
<dbReference type="OrthoDB" id="1935380at2759"/>
<name>A0A835H186_9MAGN</name>
<comment type="caution">
    <text evidence="2">The sequence shown here is derived from an EMBL/GenBank/DDBJ whole genome shotgun (WGS) entry which is preliminary data.</text>
</comment>
<evidence type="ECO:0000313" key="3">
    <source>
        <dbReference type="Proteomes" id="UP000631114"/>
    </source>
</evidence>
<proteinExistence type="predicted"/>
<dbReference type="InterPro" id="IPR012340">
    <property type="entry name" value="NA-bd_OB-fold"/>
</dbReference>
<dbReference type="AlphaFoldDB" id="A0A835H186"/>
<sequence>QWKIMAKVSRIWETLDYITNEVRSLDMMLIDKHGHQIHAKVDKTLMNKFQHQIVENEIYSLDRFSLSKSKNKYNVTLGEYVINFNWHTSIKPLRIKDMNFPEHAFSFVNFDQIPTKIDNKHLIAR</sequence>
<dbReference type="Proteomes" id="UP000631114">
    <property type="component" value="Unassembled WGS sequence"/>
</dbReference>